<evidence type="ECO:0000256" key="6">
    <source>
        <dbReference type="PIRSR" id="PIRSR617867-1"/>
    </source>
</evidence>
<comment type="catalytic activity">
    <reaction evidence="5">
        <text>O-phospho-L-tyrosyl-[protein] + H2O = L-tyrosyl-[protein] + phosphate</text>
        <dbReference type="Rhea" id="RHEA:10684"/>
        <dbReference type="Rhea" id="RHEA-COMP:10136"/>
        <dbReference type="Rhea" id="RHEA-COMP:20101"/>
        <dbReference type="ChEBI" id="CHEBI:15377"/>
        <dbReference type="ChEBI" id="CHEBI:43474"/>
        <dbReference type="ChEBI" id="CHEBI:46858"/>
        <dbReference type="ChEBI" id="CHEBI:61978"/>
        <dbReference type="EC" id="3.1.3.48"/>
    </reaction>
</comment>
<gene>
    <name evidence="8" type="ORF">DSCO28_24660</name>
</gene>
<proteinExistence type="inferred from homology"/>
<evidence type="ECO:0000256" key="4">
    <source>
        <dbReference type="ARBA" id="ARBA00022912"/>
    </source>
</evidence>
<dbReference type="PANTHER" id="PTHR11717">
    <property type="entry name" value="LOW MOLECULAR WEIGHT PROTEIN TYROSINE PHOSPHATASE"/>
    <property type="match status" value="1"/>
</dbReference>
<dbReference type="PANTHER" id="PTHR11717:SF31">
    <property type="entry name" value="LOW MOLECULAR WEIGHT PROTEIN-TYROSINE-PHOSPHATASE ETP-RELATED"/>
    <property type="match status" value="1"/>
</dbReference>
<sequence length="159" mass="17655">MVFSILMVCTGNICRSPMAEGLLRHRLPEWLKEKVGIRSAGTQGLHGNRAQPEAVMAAAAHGADISAHRASMLDTAMIKSADLVLAMEKYHLDRINSLFIFRCKHARLLGTFAPDWTDPEIDDPYGLSYAAYEATARRILACLPDLIAYVERQVELKES</sequence>
<dbReference type="Gene3D" id="3.40.50.2300">
    <property type="match status" value="1"/>
</dbReference>
<keyword evidence="4" id="KW-0904">Protein phosphatase</keyword>
<keyword evidence="3" id="KW-0378">Hydrolase</keyword>
<evidence type="ECO:0000256" key="3">
    <source>
        <dbReference type="ARBA" id="ARBA00022801"/>
    </source>
</evidence>
<comment type="similarity">
    <text evidence="1">Belongs to the low molecular weight phosphotyrosine protein phosphatase family.</text>
</comment>
<feature type="active site" evidence="6">
    <location>
        <position position="15"/>
    </location>
</feature>
<dbReference type="AlphaFoldDB" id="A0A5K7ZQH8"/>
<evidence type="ECO:0000256" key="5">
    <source>
        <dbReference type="ARBA" id="ARBA00051722"/>
    </source>
</evidence>
<dbReference type="InterPro" id="IPR050438">
    <property type="entry name" value="LMW_PTPase"/>
</dbReference>
<dbReference type="RefSeq" id="WP_155310353.1">
    <property type="nucleotide sequence ID" value="NZ_AP021876.1"/>
</dbReference>
<protein>
    <recommendedName>
        <fullName evidence="2">protein-tyrosine-phosphatase</fullName>
        <ecNumber evidence="2">3.1.3.48</ecNumber>
    </recommendedName>
</protein>
<dbReference type="InterPro" id="IPR023485">
    <property type="entry name" value="Ptyr_pPase"/>
</dbReference>
<dbReference type="EC" id="3.1.3.48" evidence="2"/>
<feature type="active site" description="Proton donor" evidence="6">
    <location>
        <position position="123"/>
    </location>
</feature>
<dbReference type="SUPFAM" id="SSF52788">
    <property type="entry name" value="Phosphotyrosine protein phosphatases I"/>
    <property type="match status" value="1"/>
</dbReference>
<dbReference type="EMBL" id="AP021876">
    <property type="protein sequence ID" value="BBO81900.1"/>
    <property type="molecule type" value="Genomic_DNA"/>
</dbReference>
<evidence type="ECO:0000256" key="1">
    <source>
        <dbReference type="ARBA" id="ARBA00011063"/>
    </source>
</evidence>
<dbReference type="InterPro" id="IPR036196">
    <property type="entry name" value="Ptyr_pPase_sf"/>
</dbReference>
<dbReference type="CDD" id="cd16343">
    <property type="entry name" value="LMWPTP"/>
    <property type="match status" value="1"/>
</dbReference>
<dbReference type="InterPro" id="IPR017867">
    <property type="entry name" value="Tyr_phospatase_low_mol_wt"/>
</dbReference>
<dbReference type="Proteomes" id="UP000425960">
    <property type="component" value="Chromosome"/>
</dbReference>
<organism evidence="8 9">
    <name type="scientific">Desulfosarcina ovata subsp. sediminis</name>
    <dbReference type="NCBI Taxonomy" id="885957"/>
    <lineage>
        <taxon>Bacteria</taxon>
        <taxon>Pseudomonadati</taxon>
        <taxon>Thermodesulfobacteriota</taxon>
        <taxon>Desulfobacteria</taxon>
        <taxon>Desulfobacterales</taxon>
        <taxon>Desulfosarcinaceae</taxon>
        <taxon>Desulfosarcina</taxon>
    </lineage>
</organism>
<feature type="domain" description="Phosphotyrosine protein phosphatase I" evidence="7">
    <location>
        <begin position="3"/>
        <end position="149"/>
    </location>
</feature>
<dbReference type="GO" id="GO:0004725">
    <property type="term" value="F:protein tyrosine phosphatase activity"/>
    <property type="evidence" value="ECO:0007669"/>
    <property type="project" value="UniProtKB-EC"/>
</dbReference>
<feature type="active site" description="Nucleophile" evidence="6">
    <location>
        <position position="9"/>
    </location>
</feature>
<evidence type="ECO:0000256" key="2">
    <source>
        <dbReference type="ARBA" id="ARBA00013064"/>
    </source>
</evidence>
<evidence type="ECO:0000259" key="7">
    <source>
        <dbReference type="SMART" id="SM00226"/>
    </source>
</evidence>
<dbReference type="SMART" id="SM00226">
    <property type="entry name" value="LMWPc"/>
    <property type="match status" value="1"/>
</dbReference>
<dbReference type="PRINTS" id="PR00719">
    <property type="entry name" value="LMWPTPASE"/>
</dbReference>
<dbReference type="KEGG" id="dov:DSCO28_24660"/>
<name>A0A5K7ZQH8_9BACT</name>
<evidence type="ECO:0000313" key="9">
    <source>
        <dbReference type="Proteomes" id="UP000425960"/>
    </source>
</evidence>
<reference evidence="8 9" key="1">
    <citation type="submission" date="2019-11" db="EMBL/GenBank/DDBJ databases">
        <title>Comparative genomics of hydrocarbon-degrading Desulfosarcina strains.</title>
        <authorList>
            <person name="Watanabe M."/>
            <person name="Kojima H."/>
            <person name="Fukui M."/>
        </authorList>
    </citation>
    <scope>NUCLEOTIDE SEQUENCE [LARGE SCALE GENOMIC DNA]</scope>
    <source>
        <strain evidence="8 9">28bB2T</strain>
    </source>
</reference>
<dbReference type="Pfam" id="PF01451">
    <property type="entry name" value="LMWPc"/>
    <property type="match status" value="1"/>
</dbReference>
<evidence type="ECO:0000313" key="8">
    <source>
        <dbReference type="EMBL" id="BBO81900.1"/>
    </source>
</evidence>
<accession>A0A5K7ZQH8</accession>